<protein>
    <submittedName>
        <fullName evidence="5">Uncharacterized protein</fullName>
    </submittedName>
</protein>
<evidence type="ECO:0000256" key="1">
    <source>
        <dbReference type="ARBA" id="ARBA00011601"/>
    </source>
</evidence>
<dbReference type="SUPFAM" id="SSF56235">
    <property type="entry name" value="N-terminal nucleophile aminohydrolases (Ntn hydrolases)"/>
    <property type="match status" value="1"/>
</dbReference>
<dbReference type="PANTHER" id="PTHR10188:SF8">
    <property type="entry name" value="THREONINE ASPARTASE 1"/>
    <property type="match status" value="1"/>
</dbReference>
<evidence type="ECO:0000313" key="6">
    <source>
        <dbReference type="Proteomes" id="UP000663760"/>
    </source>
</evidence>
<dbReference type="FunFam" id="3.60.20.30:FF:000004">
    <property type="entry name" value="Putative threonine aspartase isoform A"/>
    <property type="match status" value="1"/>
</dbReference>
<gene>
    <name evidence="5" type="ORF">SI8410_02002358</name>
</gene>
<organism evidence="5 6">
    <name type="scientific">Spirodela intermedia</name>
    <name type="common">Intermediate duckweed</name>
    <dbReference type="NCBI Taxonomy" id="51605"/>
    <lineage>
        <taxon>Eukaryota</taxon>
        <taxon>Viridiplantae</taxon>
        <taxon>Streptophyta</taxon>
        <taxon>Embryophyta</taxon>
        <taxon>Tracheophyta</taxon>
        <taxon>Spermatophyta</taxon>
        <taxon>Magnoliopsida</taxon>
        <taxon>Liliopsida</taxon>
        <taxon>Araceae</taxon>
        <taxon>Lemnoideae</taxon>
        <taxon>Spirodela</taxon>
    </lineage>
</organism>
<dbReference type="GO" id="GO:0005737">
    <property type="term" value="C:cytoplasm"/>
    <property type="evidence" value="ECO:0007669"/>
    <property type="project" value="TreeGrafter"/>
</dbReference>
<dbReference type="AlphaFoldDB" id="A0A7I8K3L5"/>
<dbReference type="EMBL" id="LR746265">
    <property type="protein sequence ID" value="CAA7390954.1"/>
    <property type="molecule type" value="Genomic_DNA"/>
</dbReference>
<feature type="region of interest" description="Disordered" evidence="4">
    <location>
        <begin position="207"/>
        <end position="227"/>
    </location>
</feature>
<feature type="compositionally biased region" description="Basic and acidic residues" evidence="4">
    <location>
        <begin position="207"/>
        <end position="217"/>
    </location>
</feature>
<reference evidence="5" key="1">
    <citation type="submission" date="2020-02" db="EMBL/GenBank/DDBJ databases">
        <authorList>
            <person name="Scholz U."/>
            <person name="Mascher M."/>
            <person name="Fiebig A."/>
        </authorList>
    </citation>
    <scope>NUCLEOTIDE SEQUENCE</scope>
</reference>
<dbReference type="OrthoDB" id="77601at2759"/>
<dbReference type="GO" id="GO:0051604">
    <property type="term" value="P:protein maturation"/>
    <property type="evidence" value="ECO:0007669"/>
    <property type="project" value="TreeGrafter"/>
</dbReference>
<dbReference type="GO" id="GO:0004298">
    <property type="term" value="F:threonine-type endopeptidase activity"/>
    <property type="evidence" value="ECO:0007669"/>
    <property type="project" value="InterPro"/>
</dbReference>
<dbReference type="CDD" id="cd04514">
    <property type="entry name" value="Taspase1_like"/>
    <property type="match status" value="1"/>
</dbReference>
<dbReference type="Proteomes" id="UP000663760">
    <property type="component" value="Chromosome 2"/>
</dbReference>
<evidence type="ECO:0000256" key="4">
    <source>
        <dbReference type="SAM" id="MobiDB-lite"/>
    </source>
</evidence>
<sequence>MAGEGEKRPTFFVAVHVGAGFHAHSSEKSFRKAMKCACRAAASLLLKDHGGCIDAASAAIQVLEDDPITNAGRGSNLTERGHVECDASIMDGVSGSFGAVGAVPGVRNAIKIAACLLKEQLVGSSLLGRLPPMFLAGEGAREWGKYKGICMPGTISETELWLITDRSKVQWLRYKRMLADAMESNVELPSEASTSEVLQVRSDREAQSCGSAKRDDDSAGQQCGGDSQEDCHILDTVGAICIDSRGHIASGASSGGIALKVDGRVGLAGMYGSGCWASSKDPFGSPCITGCCASGAGEYLMKGFAARECCISSSLSQAGPASACTKVLRASLQGSSHGSLDTGGAGLLLVQADVKKITGKDLELKAVELVAAYSSSSFGIGYFASGMDQPKTLILRADRRGSGSAVNHFGTCVDLTAS</sequence>
<proteinExistence type="predicted"/>
<dbReference type="InterPro" id="IPR000246">
    <property type="entry name" value="Peptidase_T2"/>
</dbReference>
<evidence type="ECO:0000256" key="2">
    <source>
        <dbReference type="PIRSR" id="PIRSR600246-1"/>
    </source>
</evidence>
<dbReference type="InterPro" id="IPR037464">
    <property type="entry name" value="Taspase1"/>
</dbReference>
<dbReference type="Pfam" id="PF01112">
    <property type="entry name" value="Asparaginase_2"/>
    <property type="match status" value="1"/>
</dbReference>
<evidence type="ECO:0000313" key="5">
    <source>
        <dbReference type="EMBL" id="CAA7390954.1"/>
    </source>
</evidence>
<dbReference type="InterPro" id="IPR029055">
    <property type="entry name" value="Ntn_hydrolases_N"/>
</dbReference>
<name>A0A7I8K3L5_SPIIN</name>
<keyword evidence="6" id="KW-1185">Reference proteome</keyword>
<evidence type="ECO:0000256" key="3">
    <source>
        <dbReference type="PIRSR" id="PIRSR600246-3"/>
    </source>
</evidence>
<comment type="subunit">
    <text evidence="1">Heterotetramer of two alpha and two beta chains arranged as a dimer of alpha/beta heterodimers.</text>
</comment>
<feature type="site" description="Cleavage; by autolysis" evidence="3">
    <location>
        <begin position="235"/>
        <end position="236"/>
    </location>
</feature>
<feature type="active site" description="Nucleophile" evidence="2">
    <location>
        <position position="236"/>
    </location>
</feature>
<accession>A0A7I8K3L5</accession>
<dbReference type="PANTHER" id="PTHR10188">
    <property type="entry name" value="L-ASPARAGINASE"/>
    <property type="match status" value="1"/>
</dbReference>
<dbReference type="Gene3D" id="3.60.20.30">
    <property type="entry name" value="(Glycosyl)asparaginase"/>
    <property type="match status" value="1"/>
</dbReference>